<keyword evidence="9" id="KW-1185">Reference proteome</keyword>
<evidence type="ECO:0000256" key="2">
    <source>
        <dbReference type="ARBA" id="ARBA00004673"/>
    </source>
</evidence>
<comment type="subunit">
    <text evidence="7">Component of the cytochrome c oxidase (complex IV, CIV), a multisubunit enzyme composed of a catalytic core of 3 subunits and several supernumerary subunits. The complex exists as a monomer or a dimer and forms supercomplexes (SCs) in the inner mitochondrial membrane with ubiquinol-cytochrome c oxidoreductase (cytochrome b-c1 complex, complex III, CIII).</text>
</comment>
<proteinExistence type="inferred from homology"/>
<evidence type="ECO:0000256" key="7">
    <source>
        <dbReference type="RuleBase" id="RU368123"/>
    </source>
</evidence>
<feature type="transmembrane region" description="Helical" evidence="7">
    <location>
        <begin position="55"/>
        <end position="74"/>
    </location>
</feature>
<reference evidence="8 9" key="1">
    <citation type="submission" date="2014-04" db="EMBL/GenBank/DDBJ databases">
        <authorList>
            <consortium name="DOE Joint Genome Institute"/>
            <person name="Kuo A."/>
            <person name="Gay G."/>
            <person name="Dore J."/>
            <person name="Kohler A."/>
            <person name="Nagy L.G."/>
            <person name="Floudas D."/>
            <person name="Copeland A."/>
            <person name="Barry K.W."/>
            <person name="Cichocki N."/>
            <person name="Veneault-Fourrey C."/>
            <person name="LaButti K."/>
            <person name="Lindquist E.A."/>
            <person name="Lipzen A."/>
            <person name="Lundell T."/>
            <person name="Morin E."/>
            <person name="Murat C."/>
            <person name="Sun H."/>
            <person name="Tunlid A."/>
            <person name="Henrissat B."/>
            <person name="Grigoriev I.V."/>
            <person name="Hibbett D.S."/>
            <person name="Martin F."/>
            <person name="Nordberg H.P."/>
            <person name="Cantor M.N."/>
            <person name="Hua S.X."/>
        </authorList>
    </citation>
    <scope>NUCLEOTIDE SEQUENCE [LARGE SCALE GENOMIC DNA]</scope>
    <source>
        <strain evidence="9">h7</strain>
    </source>
</reference>
<keyword evidence="5 7" id="KW-0496">Mitochondrion</keyword>
<dbReference type="InterPro" id="IPR036636">
    <property type="entry name" value="COX7C/Cox8_sf"/>
</dbReference>
<dbReference type="Proteomes" id="UP000053424">
    <property type="component" value="Unassembled WGS sequence"/>
</dbReference>
<dbReference type="Pfam" id="PF02935">
    <property type="entry name" value="COX7C"/>
    <property type="match status" value="1"/>
</dbReference>
<organism evidence="8 9">
    <name type="scientific">Hebeloma cylindrosporum</name>
    <dbReference type="NCBI Taxonomy" id="76867"/>
    <lineage>
        <taxon>Eukaryota</taxon>
        <taxon>Fungi</taxon>
        <taxon>Dikarya</taxon>
        <taxon>Basidiomycota</taxon>
        <taxon>Agaricomycotina</taxon>
        <taxon>Agaricomycetes</taxon>
        <taxon>Agaricomycetidae</taxon>
        <taxon>Agaricales</taxon>
        <taxon>Agaricineae</taxon>
        <taxon>Hymenogastraceae</taxon>
        <taxon>Hebeloma</taxon>
    </lineage>
</organism>
<dbReference type="UniPathway" id="UPA00705"/>
<dbReference type="InterPro" id="IPR004202">
    <property type="entry name" value="COX7C/Cox8"/>
</dbReference>
<accession>A0A0C2XTP4</accession>
<evidence type="ECO:0000313" key="8">
    <source>
        <dbReference type="EMBL" id="KIM41038.1"/>
    </source>
</evidence>
<comment type="similarity">
    <text evidence="3 7">Belongs to the cytochrome c oxidase VIIc family.</text>
</comment>
<name>A0A0C2XTP4_HEBCY</name>
<dbReference type="Gene3D" id="4.10.49.10">
    <property type="entry name" value="Cytochrome c oxidase subunit VIIc"/>
    <property type="match status" value="1"/>
</dbReference>
<keyword evidence="4 7" id="KW-0999">Mitochondrion inner membrane</keyword>
<dbReference type="GO" id="GO:0045277">
    <property type="term" value="C:respiratory chain complex IV"/>
    <property type="evidence" value="ECO:0007669"/>
    <property type="project" value="UniProtKB-UniRule"/>
</dbReference>
<dbReference type="GO" id="GO:0006123">
    <property type="term" value="P:mitochondrial electron transport, cytochrome c to oxygen"/>
    <property type="evidence" value="ECO:0007669"/>
    <property type="project" value="UniProtKB-UniRule"/>
</dbReference>
<evidence type="ECO:0000256" key="6">
    <source>
        <dbReference type="ARBA" id="ARBA00023136"/>
    </source>
</evidence>
<dbReference type="OrthoDB" id="9974841at2759"/>
<sequence>MSLSLLARSPALRQHAVVRARALHATGPARSAHGDYHPLPFAWPGDKKRIFGLKVFAYFAVGFSIPFFTSWHQLKKGAGSSD</sequence>
<dbReference type="AlphaFoldDB" id="A0A0C2XTP4"/>
<reference evidence="9" key="2">
    <citation type="submission" date="2015-01" db="EMBL/GenBank/DDBJ databases">
        <title>Evolutionary Origins and Diversification of the Mycorrhizal Mutualists.</title>
        <authorList>
            <consortium name="DOE Joint Genome Institute"/>
            <consortium name="Mycorrhizal Genomics Consortium"/>
            <person name="Kohler A."/>
            <person name="Kuo A."/>
            <person name="Nagy L.G."/>
            <person name="Floudas D."/>
            <person name="Copeland A."/>
            <person name="Barry K.W."/>
            <person name="Cichocki N."/>
            <person name="Veneault-Fourrey C."/>
            <person name="LaButti K."/>
            <person name="Lindquist E.A."/>
            <person name="Lipzen A."/>
            <person name="Lundell T."/>
            <person name="Morin E."/>
            <person name="Murat C."/>
            <person name="Riley R."/>
            <person name="Ohm R."/>
            <person name="Sun H."/>
            <person name="Tunlid A."/>
            <person name="Henrissat B."/>
            <person name="Grigoriev I.V."/>
            <person name="Hibbett D.S."/>
            <person name="Martin F."/>
        </authorList>
    </citation>
    <scope>NUCLEOTIDE SEQUENCE [LARGE SCALE GENOMIC DNA]</scope>
    <source>
        <strain evidence="9">h7</strain>
    </source>
</reference>
<gene>
    <name evidence="8" type="ORF">M413DRAFT_445787</name>
</gene>
<dbReference type="STRING" id="686832.A0A0C2XTP4"/>
<dbReference type="GO" id="GO:0005743">
    <property type="term" value="C:mitochondrial inner membrane"/>
    <property type="evidence" value="ECO:0007669"/>
    <property type="project" value="UniProtKB-SubCell"/>
</dbReference>
<evidence type="ECO:0000313" key="9">
    <source>
        <dbReference type="Proteomes" id="UP000053424"/>
    </source>
</evidence>
<dbReference type="EMBL" id="KN831781">
    <property type="protein sequence ID" value="KIM41038.1"/>
    <property type="molecule type" value="Genomic_DNA"/>
</dbReference>
<evidence type="ECO:0000256" key="4">
    <source>
        <dbReference type="ARBA" id="ARBA00022792"/>
    </source>
</evidence>
<keyword evidence="7" id="KW-0809">Transit peptide</keyword>
<keyword evidence="6 7" id="KW-0472">Membrane</keyword>
<evidence type="ECO:0000256" key="3">
    <source>
        <dbReference type="ARBA" id="ARBA00010514"/>
    </source>
</evidence>
<comment type="subcellular location">
    <subcellularLocation>
        <location evidence="1 7">Mitochondrion inner membrane</location>
        <topology evidence="1 7">Single-pass membrane protein</topology>
    </subcellularLocation>
</comment>
<evidence type="ECO:0000256" key="1">
    <source>
        <dbReference type="ARBA" id="ARBA00004434"/>
    </source>
</evidence>
<comment type="function">
    <text evidence="7">Component of the cytochrome c oxidase, the last enzyme in the mitochondrial electron transport chain which drives oxidative phosphorylation. The respiratory chain contains 3 multisubunit complexes succinate dehydrogenase (complex II, CII), ubiquinol-cytochrome c oxidoreductase (cytochrome b-c1 complex, complex III, CIII) and cytochrome c oxidase (complex IV, CIV), that cooperate to transfer electrons derived from NADH and succinate to molecular oxygen, creating an electrochemical gradient over the inner membrane that drives transmembrane transport and the ATP synthase. Cytochrome c oxidase is the component of the respiratory chain that catalyzes the reduction of oxygen to water. Electrons originating from reduced cytochrome c in the intermembrane space (IMS) are transferred via the dinuclear copper A center (CU(A)) of subunit 2 and heme A of subunit 1 to the active site in subunit 1, a binuclear center (BNC) formed by heme A3 and copper B (CU(B)). The BNC reduces molecular oxygen to 2 water molecules using 4 electrons from cytochrome c in the IMS and 4 protons from the mitochondrial matrix.</text>
</comment>
<protein>
    <recommendedName>
        <fullName evidence="7">Cytochrome c oxidase subunit 8, mitochondrial</fullName>
    </recommendedName>
    <alternativeName>
        <fullName evidence="7">Cytochrome c oxidase polypeptide VIII</fullName>
    </alternativeName>
</protein>
<keyword evidence="7" id="KW-1133">Transmembrane helix</keyword>
<comment type="pathway">
    <text evidence="2 7">Energy metabolism; oxidative phosphorylation.</text>
</comment>
<keyword evidence="7" id="KW-0812">Transmembrane</keyword>
<dbReference type="HOGENOM" id="CLU_169812_1_1_1"/>
<evidence type="ECO:0000256" key="5">
    <source>
        <dbReference type="ARBA" id="ARBA00023128"/>
    </source>
</evidence>